<proteinExistence type="inferred from homology"/>
<dbReference type="InterPro" id="IPR016181">
    <property type="entry name" value="Acyl_CoA_acyltransferase"/>
</dbReference>
<evidence type="ECO:0000313" key="5">
    <source>
        <dbReference type="EMBL" id="EWC46296.1"/>
    </source>
</evidence>
<dbReference type="AlphaFoldDB" id="W7HQ57"/>
<keyword evidence="3" id="KW-0012">Acyltransferase</keyword>
<sequence length="259" mass="29341">MRLNEDVSIITNKLVFVPYEASHVETYSRWMASETLREATASERLSLPEEYAMQASWREDADKLTFVLCMPSLGLQRAFNKPAVTNPEDYIIIEGIDDASDLLIGDVNLFLYEDDGDLEEGEEPTGMVGEIEVMVARAEHQGRKLGKIAVLVFMLYVMRHKEQMLAQDATRFSKASGKTLKYLRVKIGQDNARSLVLFQSLGFKKCTEEPNIFGEFELRLTVWPQEAVELELKTMLASCGVDCMKEVEFRKANSVEGAY</sequence>
<evidence type="ECO:0000256" key="2">
    <source>
        <dbReference type="ARBA" id="ARBA00022679"/>
    </source>
</evidence>
<dbReference type="SUPFAM" id="SSF55729">
    <property type="entry name" value="Acyl-CoA N-acyltransferases (Nat)"/>
    <property type="match status" value="1"/>
</dbReference>
<evidence type="ECO:0000256" key="3">
    <source>
        <dbReference type="ARBA" id="ARBA00023315"/>
    </source>
</evidence>
<keyword evidence="6" id="KW-1185">Reference proteome</keyword>
<dbReference type="OrthoDB" id="5043642at2759"/>
<comment type="similarity">
    <text evidence="1">Belongs to the acetyltransferase family. GNAT subfamily.</text>
</comment>
<dbReference type="InterPro" id="IPR000182">
    <property type="entry name" value="GNAT_dom"/>
</dbReference>
<dbReference type="PANTHER" id="PTHR13256:SF16">
    <property type="entry name" value="ALPHA_BETA-TUBULIN-N-ACETYLTRANSFERASE 9"/>
    <property type="match status" value="1"/>
</dbReference>
<organism evidence="5 6">
    <name type="scientific">Drechslerella stenobrocha 248</name>
    <dbReference type="NCBI Taxonomy" id="1043628"/>
    <lineage>
        <taxon>Eukaryota</taxon>
        <taxon>Fungi</taxon>
        <taxon>Dikarya</taxon>
        <taxon>Ascomycota</taxon>
        <taxon>Pezizomycotina</taxon>
        <taxon>Orbiliomycetes</taxon>
        <taxon>Orbiliales</taxon>
        <taxon>Orbiliaceae</taxon>
        <taxon>Drechslerella</taxon>
    </lineage>
</organism>
<keyword evidence="2" id="KW-0808">Transferase</keyword>
<dbReference type="HOGENOM" id="CLU_073102_0_0_1"/>
<gene>
    <name evidence="5" type="ORF">DRE_04467</name>
</gene>
<dbReference type="GO" id="GO:0008080">
    <property type="term" value="F:N-acetyltransferase activity"/>
    <property type="evidence" value="ECO:0007669"/>
    <property type="project" value="InterPro"/>
</dbReference>
<dbReference type="Proteomes" id="UP000024837">
    <property type="component" value="Unassembled WGS sequence"/>
</dbReference>
<name>W7HQ57_9PEZI</name>
<evidence type="ECO:0000256" key="1">
    <source>
        <dbReference type="ARBA" id="ARBA00009342"/>
    </source>
</evidence>
<evidence type="ECO:0000259" key="4">
    <source>
        <dbReference type="Pfam" id="PF13302"/>
    </source>
</evidence>
<dbReference type="PANTHER" id="PTHR13256">
    <property type="entry name" value="N-ACETYLTRANSFERASE 9"/>
    <property type="match status" value="1"/>
</dbReference>
<dbReference type="Gene3D" id="3.40.630.30">
    <property type="match status" value="1"/>
</dbReference>
<dbReference type="InterPro" id="IPR039135">
    <property type="entry name" value="NAT9-like"/>
</dbReference>
<evidence type="ECO:0000313" key="6">
    <source>
        <dbReference type="Proteomes" id="UP000024837"/>
    </source>
</evidence>
<protein>
    <recommendedName>
        <fullName evidence="4">N-acetyltransferase domain-containing protein</fullName>
    </recommendedName>
</protein>
<reference evidence="5 6" key="1">
    <citation type="submission" date="2013-05" db="EMBL/GenBank/DDBJ databases">
        <title>Drechslerella stenobrocha genome reveals carnivorous origination and mechanical trapping mechanism of predatory fungi.</title>
        <authorList>
            <person name="Liu X."/>
            <person name="Zhang W."/>
            <person name="Liu K."/>
        </authorList>
    </citation>
    <scope>NUCLEOTIDE SEQUENCE [LARGE SCALE GENOMIC DNA]</scope>
    <source>
        <strain evidence="5 6">248</strain>
    </source>
</reference>
<dbReference type="EMBL" id="KI966419">
    <property type="protein sequence ID" value="EWC46296.1"/>
    <property type="molecule type" value="Genomic_DNA"/>
</dbReference>
<feature type="domain" description="N-acetyltransferase" evidence="4">
    <location>
        <begin position="14"/>
        <end position="204"/>
    </location>
</feature>
<dbReference type="Pfam" id="PF13302">
    <property type="entry name" value="Acetyltransf_3"/>
    <property type="match status" value="1"/>
</dbReference>
<accession>W7HQ57</accession>